<dbReference type="PANTHER" id="PTHR43806">
    <property type="entry name" value="PEPTIDASE S8"/>
    <property type="match status" value="1"/>
</dbReference>
<proteinExistence type="inferred from homology"/>
<dbReference type="RefSeq" id="WP_382315709.1">
    <property type="nucleotide sequence ID" value="NZ_JBHUFD010000006.1"/>
</dbReference>
<keyword evidence="9" id="KW-1185">Reference proteome</keyword>
<protein>
    <submittedName>
        <fullName evidence="8">S8 family serine peptidase</fullName>
    </submittedName>
</protein>
<comment type="caution">
    <text evidence="8">The sequence shown here is derived from an EMBL/GenBank/DDBJ whole genome shotgun (WGS) entry which is preliminary data.</text>
</comment>
<dbReference type="SUPFAM" id="SSF52743">
    <property type="entry name" value="Subtilisin-like"/>
    <property type="match status" value="1"/>
</dbReference>
<evidence type="ECO:0000256" key="3">
    <source>
        <dbReference type="ARBA" id="ARBA00022801"/>
    </source>
</evidence>
<keyword evidence="4 5" id="KW-0720">Serine protease</keyword>
<evidence type="ECO:0000256" key="2">
    <source>
        <dbReference type="ARBA" id="ARBA00022670"/>
    </source>
</evidence>
<dbReference type="Gene3D" id="3.40.50.200">
    <property type="entry name" value="Peptidase S8/S53 domain"/>
    <property type="match status" value="1"/>
</dbReference>
<dbReference type="PROSITE" id="PS00138">
    <property type="entry name" value="SUBTILASE_SER"/>
    <property type="match status" value="1"/>
</dbReference>
<dbReference type="PROSITE" id="PS00136">
    <property type="entry name" value="SUBTILASE_ASP"/>
    <property type="match status" value="1"/>
</dbReference>
<dbReference type="PANTHER" id="PTHR43806:SF11">
    <property type="entry name" value="CEREVISIN-RELATED"/>
    <property type="match status" value="1"/>
</dbReference>
<feature type="active site" description="Charge relay system" evidence="5">
    <location>
        <position position="256"/>
    </location>
</feature>
<evidence type="ECO:0000256" key="4">
    <source>
        <dbReference type="ARBA" id="ARBA00022825"/>
    </source>
</evidence>
<gene>
    <name evidence="8" type="ORF">ACFSDX_17085</name>
</gene>
<dbReference type="EMBL" id="JBHUFD010000006">
    <property type="protein sequence ID" value="MFD1874161.1"/>
    <property type="molecule type" value="Genomic_DNA"/>
</dbReference>
<dbReference type="InterPro" id="IPR023827">
    <property type="entry name" value="Peptidase_S8_Asp-AS"/>
</dbReference>
<sequence length="465" mass="47379">MAKQNKNDAPDGSGANHASSSIDDLLLAALARGDESGDTGRYLITFKDGAGEDGLNSLRTQGLRVADARDFNDQAVAFDSLGDADTVLFPEIGVALVGGDAAQARSMGAAADIAADSPIESIDAERFVFAEALYNNYLRGTAQVQELDGFGPATAESPTGEYLRGFLRAAELIAKELGHAPNGGSQQELDLQEEIMVLGATWGLTACKVPSSVRSAAGIRIAVLDTGMDLGHPDFAGRPIVGATFVGQPVQDLHGHGTHCIGTACGPKAPAGATPRYGIGYRSSVYSGKVLSNSGSGSTASVLAGMNWAIANRCQVISMSLGGPGGPQPAYTAAGQAALNNGLLMIAAAGNPGAGAPAGAPANSPTIMSVASLDTNLAPSSYSPTGKIDIAAPGRDVFSAWPRPTRYKTISGTSMAAPHVAGCAALWAESAANLRGLALWRKLLATARRLPYPVVRVGAGLVQAP</sequence>
<keyword evidence="3 5" id="KW-0378">Hydrolase</keyword>
<evidence type="ECO:0000256" key="5">
    <source>
        <dbReference type="PROSITE-ProRule" id="PRU01240"/>
    </source>
</evidence>
<evidence type="ECO:0000313" key="9">
    <source>
        <dbReference type="Proteomes" id="UP001597197"/>
    </source>
</evidence>
<feature type="active site" description="Charge relay system" evidence="5">
    <location>
        <position position="414"/>
    </location>
</feature>
<dbReference type="InterPro" id="IPR036852">
    <property type="entry name" value="Peptidase_S8/S53_dom_sf"/>
</dbReference>
<dbReference type="PROSITE" id="PS51892">
    <property type="entry name" value="SUBTILASE"/>
    <property type="match status" value="1"/>
</dbReference>
<dbReference type="Proteomes" id="UP001597197">
    <property type="component" value="Unassembled WGS sequence"/>
</dbReference>
<keyword evidence="2 5" id="KW-0645">Protease</keyword>
<organism evidence="8 9">
    <name type="scientific">Hymenobacter bucti</name>
    <dbReference type="NCBI Taxonomy" id="1844114"/>
    <lineage>
        <taxon>Bacteria</taxon>
        <taxon>Pseudomonadati</taxon>
        <taxon>Bacteroidota</taxon>
        <taxon>Cytophagia</taxon>
        <taxon>Cytophagales</taxon>
        <taxon>Hymenobacteraceae</taxon>
        <taxon>Hymenobacter</taxon>
    </lineage>
</organism>
<evidence type="ECO:0000256" key="6">
    <source>
        <dbReference type="RuleBase" id="RU003355"/>
    </source>
</evidence>
<dbReference type="InterPro" id="IPR015500">
    <property type="entry name" value="Peptidase_S8_subtilisin-rel"/>
</dbReference>
<feature type="domain" description="Peptidase S8/S53" evidence="7">
    <location>
        <begin position="218"/>
        <end position="450"/>
    </location>
</feature>
<comment type="similarity">
    <text evidence="1 5 6">Belongs to the peptidase S8 family.</text>
</comment>
<dbReference type="Pfam" id="PF00082">
    <property type="entry name" value="Peptidase_S8"/>
    <property type="match status" value="1"/>
</dbReference>
<evidence type="ECO:0000259" key="7">
    <source>
        <dbReference type="Pfam" id="PF00082"/>
    </source>
</evidence>
<dbReference type="InterPro" id="IPR000209">
    <property type="entry name" value="Peptidase_S8/S53_dom"/>
</dbReference>
<dbReference type="PRINTS" id="PR00723">
    <property type="entry name" value="SUBTILISIN"/>
</dbReference>
<evidence type="ECO:0000313" key="8">
    <source>
        <dbReference type="EMBL" id="MFD1874161.1"/>
    </source>
</evidence>
<evidence type="ECO:0000256" key="1">
    <source>
        <dbReference type="ARBA" id="ARBA00011073"/>
    </source>
</evidence>
<dbReference type="InterPro" id="IPR050131">
    <property type="entry name" value="Peptidase_S8_subtilisin-like"/>
</dbReference>
<reference evidence="9" key="1">
    <citation type="journal article" date="2019" name="Int. J. Syst. Evol. Microbiol.">
        <title>The Global Catalogue of Microorganisms (GCM) 10K type strain sequencing project: providing services to taxonomists for standard genome sequencing and annotation.</title>
        <authorList>
            <consortium name="The Broad Institute Genomics Platform"/>
            <consortium name="The Broad Institute Genome Sequencing Center for Infectious Disease"/>
            <person name="Wu L."/>
            <person name="Ma J."/>
        </authorList>
    </citation>
    <scope>NUCLEOTIDE SEQUENCE [LARGE SCALE GENOMIC DNA]</scope>
    <source>
        <strain evidence="9">CGMCC 1.15795</strain>
    </source>
</reference>
<name>A0ABW4QXS3_9BACT</name>
<accession>A0ABW4QXS3</accession>
<feature type="active site" description="Charge relay system" evidence="5">
    <location>
        <position position="225"/>
    </location>
</feature>
<dbReference type="InterPro" id="IPR023828">
    <property type="entry name" value="Peptidase_S8_Ser-AS"/>
</dbReference>